<dbReference type="Gene3D" id="3.40.630.10">
    <property type="entry name" value="Zn peptidases"/>
    <property type="match status" value="1"/>
</dbReference>
<dbReference type="EMBL" id="DWZA01000088">
    <property type="protein sequence ID" value="HJA71893.1"/>
    <property type="molecule type" value="Genomic_DNA"/>
</dbReference>
<dbReference type="Gene3D" id="3.50.30.30">
    <property type="match status" value="1"/>
</dbReference>
<dbReference type="Pfam" id="PF04389">
    <property type="entry name" value="Peptidase_M28"/>
    <property type="match status" value="1"/>
</dbReference>
<proteinExistence type="predicted"/>
<evidence type="ECO:0000313" key="3">
    <source>
        <dbReference type="Proteomes" id="UP000823900"/>
    </source>
</evidence>
<dbReference type="SUPFAM" id="SSF53187">
    <property type="entry name" value="Zn-dependent exopeptidases"/>
    <property type="match status" value="1"/>
</dbReference>
<dbReference type="PANTHER" id="PTHR10404:SF46">
    <property type="entry name" value="VACUOLAR PROTEIN SORTING-ASSOCIATED PROTEIN 70"/>
    <property type="match status" value="1"/>
</dbReference>
<gene>
    <name evidence="2" type="ORF">IAA07_10020</name>
</gene>
<accession>A0A9D2HKI1</accession>
<dbReference type="InterPro" id="IPR046450">
    <property type="entry name" value="PA_dom_sf"/>
</dbReference>
<evidence type="ECO:0000313" key="2">
    <source>
        <dbReference type="EMBL" id="HJA71893.1"/>
    </source>
</evidence>
<feature type="domain" description="Peptidase M28" evidence="1">
    <location>
        <begin position="225"/>
        <end position="421"/>
    </location>
</feature>
<dbReference type="InterPro" id="IPR007484">
    <property type="entry name" value="Peptidase_M28"/>
</dbReference>
<protein>
    <submittedName>
        <fullName evidence="2">M28 family peptidase</fullName>
    </submittedName>
</protein>
<reference evidence="2" key="2">
    <citation type="submission" date="2021-04" db="EMBL/GenBank/DDBJ databases">
        <authorList>
            <person name="Gilroy R."/>
        </authorList>
    </citation>
    <scope>NUCLEOTIDE SEQUENCE</scope>
    <source>
        <strain evidence="2">CHK178-16964</strain>
    </source>
</reference>
<dbReference type="PANTHER" id="PTHR10404">
    <property type="entry name" value="N-ACETYLATED-ALPHA-LINKED ACIDIC DIPEPTIDASE"/>
    <property type="match status" value="1"/>
</dbReference>
<dbReference type="InterPro" id="IPR039373">
    <property type="entry name" value="Peptidase_M28B"/>
</dbReference>
<dbReference type="SUPFAM" id="SSF52025">
    <property type="entry name" value="PA domain"/>
    <property type="match status" value="1"/>
</dbReference>
<dbReference type="Proteomes" id="UP000823900">
    <property type="component" value="Unassembled WGS sequence"/>
</dbReference>
<organism evidence="2 3">
    <name type="scientific">Candidatus Lachnoclostridium stercoravium</name>
    <dbReference type="NCBI Taxonomy" id="2838633"/>
    <lineage>
        <taxon>Bacteria</taxon>
        <taxon>Bacillati</taxon>
        <taxon>Bacillota</taxon>
        <taxon>Clostridia</taxon>
        <taxon>Lachnospirales</taxon>
        <taxon>Lachnospiraceae</taxon>
    </lineage>
</organism>
<name>A0A9D2HKI1_9FIRM</name>
<comment type="caution">
    <text evidence="2">The sequence shown here is derived from an EMBL/GenBank/DDBJ whole genome shotgun (WGS) entry which is preliminary data.</text>
</comment>
<dbReference type="AlphaFoldDB" id="A0A9D2HKI1"/>
<reference evidence="2" key="1">
    <citation type="journal article" date="2021" name="PeerJ">
        <title>Extensive microbial diversity within the chicken gut microbiome revealed by metagenomics and culture.</title>
        <authorList>
            <person name="Gilroy R."/>
            <person name="Ravi A."/>
            <person name="Getino M."/>
            <person name="Pursley I."/>
            <person name="Horton D.L."/>
            <person name="Alikhan N.F."/>
            <person name="Baker D."/>
            <person name="Gharbi K."/>
            <person name="Hall N."/>
            <person name="Watson M."/>
            <person name="Adriaenssens E.M."/>
            <person name="Foster-Nyarko E."/>
            <person name="Jarju S."/>
            <person name="Secka A."/>
            <person name="Antonio M."/>
            <person name="Oren A."/>
            <person name="Chaudhuri R.R."/>
            <person name="La Ragione R."/>
            <person name="Hildebrand F."/>
            <person name="Pallen M.J."/>
        </authorList>
    </citation>
    <scope>NUCLEOTIDE SEQUENCE</scope>
    <source>
        <strain evidence="2">CHK178-16964</strain>
    </source>
</reference>
<sequence>MDFRKMYMDAVDVDASYRFAKKMETFRTNPVLGFRTAGSEAERQTGEMIREAMERIGLSDIHKDEIPVDAWEFKKAVMEYTDRRGEKHVFQLGGYQTDFFTDGFKEFSLVYVGRGREKDYRKQDVKGKLVLADINQRDEWWINFPVYQAWLKGAAAFIAVQDNGYGEVDDHSLNTQDIAGPAYAPAFSMSKADAAVLKADLEEAGEITVRFDAESRVKAGQVSYNIWGTIPGEEEDNKILLSAHYDSYYSGFQDDNCAVAMMLGIGAALIKIGYKPKKTLVFCAMAAEEWGITDSKYDWSTGAWQQVFCVRPQWQKEVMANLNFELPAHAHGRKGAVRGTYEYSSFLKDFLDGLPEELDVEKIYPAGIEVRKPIETWSDDFSIAISGIPSIVNEFSAGSFMETHYHSQFDNDDYYDRDVFQFNHCLYGLLLIALDQARVAPVDLERVFRAARRTIEPVTGKEDKAAADRLVKRLLEGEELGKDLYKQVEKINRRSASSSPEQRKEERELQRRLLDLFRREQDHFVRLDWQDGVLFPHEAVQNNLTYLEEAIRCLEEGDGKEALRAIYKIDNNSYAFQFEKEVFSHFTEYVLSQDRKRLQWGAGRIVHHENLFDVVSSLKKKIKAENEDFSQEKKILEEVEENQLMCYDDDIRYMTVAVEEMIEEMTMLQGLIREVR</sequence>
<evidence type="ECO:0000259" key="1">
    <source>
        <dbReference type="Pfam" id="PF04389"/>
    </source>
</evidence>